<evidence type="ECO:0000256" key="10">
    <source>
        <dbReference type="ARBA" id="ARBA00022723"/>
    </source>
</evidence>
<evidence type="ECO:0000256" key="3">
    <source>
        <dbReference type="ARBA" id="ARBA00009196"/>
    </source>
</evidence>
<comment type="catalytic activity">
    <reaction evidence="16">
        <text>L-threonyl-[protein] + ATP = O-phospho-L-threonyl-[protein] + ADP + H(+)</text>
        <dbReference type="Rhea" id="RHEA:46608"/>
        <dbReference type="Rhea" id="RHEA-COMP:11060"/>
        <dbReference type="Rhea" id="RHEA-COMP:11605"/>
        <dbReference type="ChEBI" id="CHEBI:15378"/>
        <dbReference type="ChEBI" id="CHEBI:30013"/>
        <dbReference type="ChEBI" id="CHEBI:30616"/>
        <dbReference type="ChEBI" id="CHEBI:61977"/>
        <dbReference type="ChEBI" id="CHEBI:456216"/>
        <dbReference type="EC" id="2.7.11.1"/>
    </reaction>
</comment>
<feature type="compositionally biased region" description="Basic and acidic residues" evidence="18">
    <location>
        <begin position="602"/>
        <end position="622"/>
    </location>
</feature>
<organism evidence="20 21">
    <name type="scientific">Marasmius tenuissimus</name>
    <dbReference type="NCBI Taxonomy" id="585030"/>
    <lineage>
        <taxon>Eukaryota</taxon>
        <taxon>Fungi</taxon>
        <taxon>Dikarya</taxon>
        <taxon>Basidiomycota</taxon>
        <taxon>Agaricomycotina</taxon>
        <taxon>Agaricomycetes</taxon>
        <taxon>Agaricomycetidae</taxon>
        <taxon>Agaricales</taxon>
        <taxon>Marasmiineae</taxon>
        <taxon>Marasmiaceae</taxon>
        <taxon>Marasmius</taxon>
    </lineage>
</organism>
<accession>A0ABR3A865</accession>
<evidence type="ECO:0000256" key="6">
    <source>
        <dbReference type="ARBA" id="ARBA00022490"/>
    </source>
</evidence>
<evidence type="ECO:0000256" key="8">
    <source>
        <dbReference type="ARBA" id="ARBA00022527"/>
    </source>
</evidence>
<dbReference type="GO" id="GO:0004674">
    <property type="term" value="F:protein serine/threonine kinase activity"/>
    <property type="evidence" value="ECO:0007669"/>
    <property type="project" value="UniProtKB-EC"/>
</dbReference>
<proteinExistence type="inferred from homology"/>
<dbReference type="Gene3D" id="3.30.200.20">
    <property type="entry name" value="Phosphorylase Kinase, domain 1"/>
    <property type="match status" value="1"/>
</dbReference>
<dbReference type="Proteomes" id="UP001437256">
    <property type="component" value="Unassembled WGS sequence"/>
</dbReference>
<keyword evidence="11" id="KW-0547">Nucleotide-binding</keyword>
<reference evidence="20 21" key="1">
    <citation type="submission" date="2024-05" db="EMBL/GenBank/DDBJ databases">
        <title>A draft genome resource for the thread blight pathogen Marasmius tenuissimus strain MS-2.</title>
        <authorList>
            <person name="Yulfo-Soto G.E."/>
            <person name="Baruah I.K."/>
            <person name="Amoako-Attah I."/>
            <person name="Bukari Y."/>
            <person name="Meinhardt L.W."/>
            <person name="Bailey B.A."/>
            <person name="Cohen S.P."/>
        </authorList>
    </citation>
    <scope>NUCLEOTIDE SEQUENCE [LARGE SCALE GENOMIC DNA]</scope>
    <source>
        <strain evidence="20 21">MS-2</strain>
    </source>
</reference>
<evidence type="ECO:0000256" key="18">
    <source>
        <dbReference type="SAM" id="MobiDB-lite"/>
    </source>
</evidence>
<evidence type="ECO:0000256" key="11">
    <source>
        <dbReference type="ARBA" id="ARBA00022741"/>
    </source>
</evidence>
<name>A0ABR3A865_9AGAR</name>
<comment type="caution">
    <text evidence="20">The sequence shown here is derived from an EMBL/GenBank/DDBJ whole genome shotgun (WGS) entry which is preliminary data.</text>
</comment>
<keyword evidence="6" id="KW-0963">Cytoplasm</keyword>
<evidence type="ECO:0000256" key="13">
    <source>
        <dbReference type="ARBA" id="ARBA00022801"/>
    </source>
</evidence>
<dbReference type="Gene3D" id="1.10.510.10">
    <property type="entry name" value="Transferase(Phosphotransferase) domain 1"/>
    <property type="match status" value="1"/>
</dbReference>
<dbReference type="SMART" id="SM00090">
    <property type="entry name" value="RIO"/>
    <property type="match status" value="1"/>
</dbReference>
<dbReference type="PANTHER" id="PTHR45723">
    <property type="entry name" value="SERINE/THREONINE-PROTEIN KINASE RIO1"/>
    <property type="match status" value="1"/>
</dbReference>
<feature type="compositionally biased region" description="Basic and acidic residues" evidence="18">
    <location>
        <begin position="19"/>
        <end position="28"/>
    </location>
</feature>
<comment type="similarity">
    <text evidence="3">Belongs to the protein kinase superfamily. RIO-type Ser/Thr kinase family.</text>
</comment>
<dbReference type="EC" id="2.7.11.1" evidence="4"/>
<feature type="region of interest" description="Disordered" evidence="18">
    <location>
        <begin position="1"/>
        <end position="53"/>
    </location>
</feature>
<dbReference type="InterPro" id="IPR051272">
    <property type="entry name" value="RIO-type_Ser/Thr_kinase"/>
</dbReference>
<dbReference type="EMBL" id="JBBXMP010000010">
    <property type="protein sequence ID" value="KAL0069788.1"/>
    <property type="molecule type" value="Genomic_DNA"/>
</dbReference>
<feature type="compositionally biased region" description="Basic and acidic residues" evidence="18">
    <location>
        <begin position="1"/>
        <end position="10"/>
    </location>
</feature>
<evidence type="ECO:0000259" key="19">
    <source>
        <dbReference type="SMART" id="SM00090"/>
    </source>
</evidence>
<comment type="subcellular location">
    <subcellularLocation>
        <location evidence="2">Cytoplasm</location>
    </subcellularLocation>
</comment>
<evidence type="ECO:0000256" key="2">
    <source>
        <dbReference type="ARBA" id="ARBA00004496"/>
    </source>
</evidence>
<evidence type="ECO:0000256" key="5">
    <source>
        <dbReference type="ARBA" id="ARBA00016038"/>
    </source>
</evidence>
<keyword evidence="14" id="KW-0067">ATP-binding</keyword>
<keyword evidence="12 20" id="KW-0418">Kinase</keyword>
<evidence type="ECO:0000256" key="4">
    <source>
        <dbReference type="ARBA" id="ARBA00012513"/>
    </source>
</evidence>
<feature type="compositionally biased region" description="Polar residues" evidence="18">
    <location>
        <begin position="96"/>
        <end position="108"/>
    </location>
</feature>
<evidence type="ECO:0000256" key="12">
    <source>
        <dbReference type="ARBA" id="ARBA00022777"/>
    </source>
</evidence>
<comment type="cofactor">
    <cofactor evidence="1">
        <name>Mg(2+)</name>
        <dbReference type="ChEBI" id="CHEBI:18420"/>
    </cofactor>
</comment>
<gene>
    <name evidence="20" type="primary">rio1</name>
    <name evidence="20" type="ORF">AAF712_003058</name>
</gene>
<evidence type="ECO:0000256" key="7">
    <source>
        <dbReference type="ARBA" id="ARBA00022517"/>
    </source>
</evidence>
<feature type="compositionally biased region" description="Acidic residues" evidence="18">
    <location>
        <begin position="33"/>
        <end position="53"/>
    </location>
</feature>
<evidence type="ECO:0000313" key="21">
    <source>
        <dbReference type="Proteomes" id="UP001437256"/>
    </source>
</evidence>
<sequence>MPAIIDRVEDGQFDDAPEDVDHRGEHSYIDVSGPEDSETEVSDHFDEEEEFDDEEIDDAYQVEDEDWEIAERDFTKQYNRLRQHVAVRSGNAEGYGTQSSIDRSSQVASLPPVNHPAARRSQQNGSTGAPTTTATPKDKTSDQLAALAKYSSRLATIDDPYTMTMGVGVNRKGPSSYANLKDKSDRATNEQVLDPRTRLILFKMIGRGLIHDVNGCISTGKEANVYHARTPEMRHLAVKIYKTSILVFKDRDKYVTGEYRFRRGYSRKNPRKMVRLWAEKEMRNLKRLITAGIRCPEPIEVRENVLVMGFLGNKEGWASPRLKDAEISPAQAGDLYIELLFAVRQMYHQCKLVHADLSEYNILYHEDHLWIIDVSQSVEHDHPSAFDFLRNDLKNAEDFFGKLGTLALLGLRRSFEFVTAEKLDAKDGEGDDETILRRWLREEEEGQSITHGQSNGGEADTTNGRNAAHEDAVFLQSYIPRTLNEVYDPERDVELLTRGEGKKLIYADTIGLVNHQEQVKSSRGVRFDETANDGKSPVEDDSKAPMSAKHLESPNGASKSDDEEDVYDSEGDEVSESGEDDPESTQRMDGEVSREKKPRGHRHEDREAKKERKKAVKAEAKEKRKNKMPKAEKKRLMKKTRG</sequence>
<protein>
    <recommendedName>
        <fullName evidence="5">Serine/threonine-protein kinase RIO1</fullName>
        <ecNumber evidence="4">2.7.11.1</ecNumber>
    </recommendedName>
</protein>
<evidence type="ECO:0000256" key="14">
    <source>
        <dbReference type="ARBA" id="ARBA00022840"/>
    </source>
</evidence>
<dbReference type="SUPFAM" id="SSF56112">
    <property type="entry name" value="Protein kinase-like (PK-like)"/>
    <property type="match status" value="1"/>
</dbReference>
<dbReference type="PIRSF" id="PIRSF038147">
    <property type="entry name" value="Ser/Thr_PK_RIO1"/>
    <property type="match status" value="1"/>
</dbReference>
<evidence type="ECO:0000256" key="17">
    <source>
        <dbReference type="ARBA" id="ARBA00048679"/>
    </source>
</evidence>
<dbReference type="InterPro" id="IPR018934">
    <property type="entry name" value="RIO_dom"/>
</dbReference>
<keyword evidence="21" id="KW-1185">Reference proteome</keyword>
<keyword evidence="10" id="KW-0479">Metal-binding</keyword>
<keyword evidence="8" id="KW-0723">Serine/threonine-protein kinase</keyword>
<evidence type="ECO:0000256" key="1">
    <source>
        <dbReference type="ARBA" id="ARBA00001946"/>
    </source>
</evidence>
<feature type="compositionally biased region" description="Basic residues" evidence="18">
    <location>
        <begin position="623"/>
        <end position="642"/>
    </location>
</feature>
<dbReference type="CDD" id="cd05147">
    <property type="entry name" value="RIO1_euk"/>
    <property type="match status" value="1"/>
</dbReference>
<dbReference type="Pfam" id="PF01163">
    <property type="entry name" value="RIO1"/>
    <property type="match status" value="1"/>
</dbReference>
<feature type="compositionally biased region" description="Low complexity" evidence="18">
    <location>
        <begin position="125"/>
        <end position="135"/>
    </location>
</feature>
<dbReference type="PROSITE" id="PS01245">
    <property type="entry name" value="RIO1"/>
    <property type="match status" value="1"/>
</dbReference>
<dbReference type="InterPro" id="IPR018935">
    <property type="entry name" value="RIO_kinase_CS"/>
</dbReference>
<feature type="region of interest" description="Disordered" evidence="18">
    <location>
        <begin position="444"/>
        <end position="464"/>
    </location>
</feature>
<comment type="catalytic activity">
    <reaction evidence="17">
        <text>L-seryl-[protein] + ATP = O-phospho-L-seryl-[protein] + ADP + H(+)</text>
        <dbReference type="Rhea" id="RHEA:17989"/>
        <dbReference type="Rhea" id="RHEA-COMP:9863"/>
        <dbReference type="Rhea" id="RHEA-COMP:11604"/>
        <dbReference type="ChEBI" id="CHEBI:15378"/>
        <dbReference type="ChEBI" id="CHEBI:29999"/>
        <dbReference type="ChEBI" id="CHEBI:30616"/>
        <dbReference type="ChEBI" id="CHEBI:83421"/>
        <dbReference type="ChEBI" id="CHEBI:456216"/>
        <dbReference type="EC" id="2.7.11.1"/>
    </reaction>
</comment>
<dbReference type="InterPro" id="IPR017407">
    <property type="entry name" value="Ser/Thr_kinase_Rio1"/>
</dbReference>
<evidence type="ECO:0000256" key="15">
    <source>
        <dbReference type="ARBA" id="ARBA00022842"/>
    </source>
</evidence>
<evidence type="ECO:0000256" key="16">
    <source>
        <dbReference type="ARBA" id="ARBA00047899"/>
    </source>
</evidence>
<keyword evidence="7" id="KW-0690">Ribosome biogenesis</keyword>
<dbReference type="InterPro" id="IPR000687">
    <property type="entry name" value="RIO_kinase"/>
</dbReference>
<dbReference type="InterPro" id="IPR011009">
    <property type="entry name" value="Kinase-like_dom_sf"/>
</dbReference>
<feature type="compositionally biased region" description="Basic and acidic residues" evidence="18">
    <location>
        <begin position="584"/>
        <end position="595"/>
    </location>
</feature>
<keyword evidence="15" id="KW-0460">Magnesium</keyword>
<feature type="domain" description="RIO kinase" evidence="19">
    <location>
        <begin position="182"/>
        <end position="420"/>
    </location>
</feature>
<feature type="compositionally biased region" description="Acidic residues" evidence="18">
    <location>
        <begin position="561"/>
        <end position="583"/>
    </location>
</feature>
<keyword evidence="9 20" id="KW-0808">Transferase</keyword>
<feature type="region of interest" description="Disordered" evidence="18">
    <location>
        <begin position="517"/>
        <end position="642"/>
    </location>
</feature>
<keyword evidence="13" id="KW-0378">Hydrolase</keyword>
<feature type="compositionally biased region" description="Basic and acidic residues" evidence="18">
    <location>
        <begin position="517"/>
        <end position="529"/>
    </location>
</feature>
<evidence type="ECO:0000313" key="20">
    <source>
        <dbReference type="EMBL" id="KAL0069788.1"/>
    </source>
</evidence>
<evidence type="ECO:0000256" key="9">
    <source>
        <dbReference type="ARBA" id="ARBA00022679"/>
    </source>
</evidence>
<feature type="region of interest" description="Disordered" evidence="18">
    <location>
        <begin position="92"/>
        <end position="142"/>
    </location>
</feature>